<protein>
    <submittedName>
        <fullName evidence="1">Uncharacterized protein</fullName>
    </submittedName>
</protein>
<evidence type="ECO:0000313" key="1">
    <source>
        <dbReference type="EMBL" id="GFP52748.1"/>
    </source>
</evidence>
<accession>A0A6V8QNI8</accession>
<dbReference type="EMBL" id="BLZH01000001">
    <property type="protein sequence ID" value="GFP52748.1"/>
    <property type="molecule type" value="Genomic_DNA"/>
</dbReference>
<evidence type="ECO:0000313" key="2">
    <source>
        <dbReference type="Proteomes" id="UP000517252"/>
    </source>
</evidence>
<dbReference type="AlphaFoldDB" id="A0A6V8QNI8"/>
<proteinExistence type="predicted"/>
<dbReference type="Proteomes" id="UP000517252">
    <property type="component" value="Unassembled WGS sequence"/>
</dbReference>
<comment type="caution">
    <text evidence="1">The sequence shown here is derived from an EMBL/GenBank/DDBJ whole genome shotgun (WGS) entry which is preliminary data.</text>
</comment>
<gene>
    <name evidence="1" type="ORF">TASIC1_0001090000</name>
</gene>
<sequence length="89" mass="9340">MLKTTTCTNAAIAIIPVLCQQTQSGSARGQVYRLSGANPPPSKHRLECDASRGGVTADNYLFKAAPCCTRTENARAAVLADKGVVDGLF</sequence>
<reference evidence="1 2" key="1">
    <citation type="submission" date="2020-07" db="EMBL/GenBank/DDBJ databases">
        <title>Trichoderma asperellum IC-1 whole genome shotgun sequence.</title>
        <authorList>
            <person name="Kanamasa S."/>
            <person name="Takahashi H."/>
        </authorList>
    </citation>
    <scope>NUCLEOTIDE SEQUENCE [LARGE SCALE GENOMIC DNA]</scope>
    <source>
        <strain evidence="1 2">IC-1</strain>
    </source>
</reference>
<organism evidence="1 2">
    <name type="scientific">Trichoderma asperellum</name>
    <name type="common">Filamentous fungus</name>
    <dbReference type="NCBI Taxonomy" id="101201"/>
    <lineage>
        <taxon>Eukaryota</taxon>
        <taxon>Fungi</taxon>
        <taxon>Dikarya</taxon>
        <taxon>Ascomycota</taxon>
        <taxon>Pezizomycotina</taxon>
        <taxon>Sordariomycetes</taxon>
        <taxon>Hypocreomycetidae</taxon>
        <taxon>Hypocreales</taxon>
        <taxon>Hypocreaceae</taxon>
        <taxon>Trichoderma</taxon>
    </lineage>
</organism>
<name>A0A6V8QNI8_TRIAP</name>